<geneLocation type="plasmid" evidence="1">
    <name>unnamed</name>
</geneLocation>
<gene>
    <name evidence="1" type="ORF">BSPA14S_PA0099</name>
</gene>
<comment type="caution">
    <text evidence="1">The sequence shown here is derived from an EMBL/GenBank/DDBJ whole genome shotgun (WGS) entry which is preliminary data.</text>
</comment>
<sequence>MFSSYMFINKYIAKTIFANFFTKIFYKKKELNYTLLKEIS</sequence>
<protein>
    <submittedName>
        <fullName evidence="1">Uncharacterized protein</fullName>
    </submittedName>
</protein>
<dbReference type="AlphaFoldDB" id="B9X978"/>
<accession>B9X978</accession>
<dbReference type="EMBL" id="ABKB02000021">
    <property type="protein sequence ID" value="EEF84076.1"/>
    <property type="molecule type" value="Genomic_DNA"/>
</dbReference>
<name>B9X978_9SPIR</name>
<keyword evidence="1" id="KW-0614">Plasmid</keyword>
<evidence type="ECO:0000313" key="1">
    <source>
        <dbReference type="EMBL" id="EEF84076.1"/>
    </source>
</evidence>
<dbReference type="Proteomes" id="UP000003481">
    <property type="component" value="Unassembled WGS sequence"/>
</dbReference>
<dbReference type="HOGENOM" id="CLU_218262_1_0_12"/>
<evidence type="ECO:0000313" key="2">
    <source>
        <dbReference type="Proteomes" id="UP000003481"/>
    </source>
</evidence>
<proteinExistence type="predicted"/>
<organism evidence="1 2">
    <name type="scientific">Borreliella spielmanii A14S</name>
    <dbReference type="NCBI Taxonomy" id="498742"/>
    <lineage>
        <taxon>Bacteria</taxon>
        <taxon>Pseudomonadati</taxon>
        <taxon>Spirochaetota</taxon>
        <taxon>Spirochaetia</taxon>
        <taxon>Spirochaetales</taxon>
        <taxon>Borreliaceae</taxon>
        <taxon>Borreliella</taxon>
    </lineage>
</organism>
<reference evidence="1 2" key="1">
    <citation type="submission" date="2009-02" db="EMBL/GenBank/DDBJ databases">
        <authorList>
            <person name="Fraser-Liggett C.M."/>
            <person name="Mongodin E.F."/>
            <person name="Casjens B."/>
            <person name="Dunn J."/>
            <person name="Luft B."/>
            <person name="Qiu W."/>
            <person name="Schutzer S."/>
            <person name="Sebastian Y."/>
        </authorList>
    </citation>
    <scope>NUCLEOTIDE SEQUENCE [LARGE SCALE GENOMIC DNA]</scope>
    <source>
        <strain evidence="1 2">A14S</strain>
        <plasmid evidence="1">unnamed</plasmid>
    </source>
</reference>